<gene>
    <name evidence="2" type="ORF">B0H41_004952</name>
</gene>
<dbReference type="Proteomes" id="UP001193748">
    <property type="component" value="Unassembled WGS sequence"/>
</dbReference>
<evidence type="ECO:0000256" key="1">
    <source>
        <dbReference type="SAM" id="Phobius"/>
    </source>
</evidence>
<proteinExistence type="predicted"/>
<keyword evidence="1" id="KW-1133">Transmembrane helix</keyword>
<feature type="transmembrane region" description="Helical" evidence="1">
    <location>
        <begin position="51"/>
        <end position="77"/>
    </location>
</feature>
<reference evidence="2" key="1">
    <citation type="submission" date="2020-05" db="EMBL/GenBank/DDBJ databases">
        <authorList>
            <person name="Brown S."/>
            <person name="Huntemann M."/>
            <person name="Clum A."/>
            <person name="Spunde A."/>
            <person name="Palaniappan K."/>
            <person name="Ritter S."/>
            <person name="Mikhailova N."/>
            <person name="Chen I.-M."/>
            <person name="Stamatis D."/>
            <person name="Reddy T."/>
            <person name="O'Malley R."/>
            <person name="Daum C."/>
            <person name="Shapiro N."/>
            <person name="Ivanova N."/>
            <person name="Kyrpides N."/>
            <person name="Woyke T."/>
        </authorList>
    </citation>
    <scope>NUCLEOTIDE SEQUENCE</scope>
    <source>
        <strain evidence="2">DJ080</strain>
    </source>
</reference>
<name>A0AAX0B7S0_CLOBE</name>
<feature type="transmembrane region" description="Helical" evidence="1">
    <location>
        <begin position="20"/>
        <end position="39"/>
    </location>
</feature>
<dbReference type="EMBL" id="JABSWW010000001">
    <property type="protein sequence ID" value="NRT91273.1"/>
    <property type="molecule type" value="Genomic_DNA"/>
</dbReference>
<reference evidence="2" key="2">
    <citation type="journal article" date="2022" name="Nat. Biotechnol.">
        <title>Carbon-negative production of acetone and isopropanol by gas fermentation at industrial pilot scale.</title>
        <authorList>
            <person name="Liew F.E."/>
            <person name="Nogle R."/>
            <person name="Abdalla T."/>
            <person name="Rasor B.J."/>
            <person name="Canter C."/>
            <person name="Jensen R.O."/>
            <person name="Wang L."/>
            <person name="Strutz J."/>
            <person name="Chirania P."/>
            <person name="De Tissera S."/>
            <person name="Mueller A.P."/>
            <person name="Ruan Z."/>
            <person name="Gao A."/>
            <person name="Tran L."/>
            <person name="Engle N.L."/>
            <person name="Bromley J.C."/>
            <person name="Daniell J."/>
            <person name="Conrado R."/>
            <person name="Tschaplinski T.J."/>
            <person name="Giannone R.J."/>
            <person name="Hettich R.L."/>
            <person name="Karim A.S."/>
            <person name="Simpson S.D."/>
            <person name="Brown S.D."/>
            <person name="Leang C."/>
            <person name="Jewett M.C."/>
            <person name="Kopke M."/>
        </authorList>
    </citation>
    <scope>NUCLEOTIDE SEQUENCE</scope>
    <source>
        <strain evidence="2">DJ080</strain>
    </source>
</reference>
<dbReference type="AlphaFoldDB" id="A0AAX0B7S0"/>
<evidence type="ECO:0000313" key="3">
    <source>
        <dbReference type="Proteomes" id="UP001193748"/>
    </source>
</evidence>
<sequence length="204" mass="24391">MEEEKRKLKTTKSGEIVNRWITIILITYLPISFAISHLIKLFMVTDIYEYYYVFLIGDLLWGPGFVLFLLGLIINELIYFSRCKENKKIIVLIFLLCCICSITYKWVPNSEFYKEYKDFYYVMKNTYCEEIQELKNVDIHVITGKWSSKTLYVETSDFKFIVQDNIVAESDYDSFKFKYNNVKKVKIKYLPNSNLLLRIEPMKD</sequence>
<organism evidence="2 3">
    <name type="scientific">Clostridium beijerinckii</name>
    <name type="common">Clostridium MP</name>
    <dbReference type="NCBI Taxonomy" id="1520"/>
    <lineage>
        <taxon>Bacteria</taxon>
        <taxon>Bacillati</taxon>
        <taxon>Bacillota</taxon>
        <taxon>Clostridia</taxon>
        <taxon>Eubacteriales</taxon>
        <taxon>Clostridiaceae</taxon>
        <taxon>Clostridium</taxon>
    </lineage>
</organism>
<protein>
    <submittedName>
        <fullName evidence="2">Uncharacterized protein</fullName>
    </submittedName>
</protein>
<dbReference type="RefSeq" id="WP_173711885.1">
    <property type="nucleotide sequence ID" value="NZ_JABSWW010000001.1"/>
</dbReference>
<evidence type="ECO:0000313" key="2">
    <source>
        <dbReference type="EMBL" id="NRT91273.1"/>
    </source>
</evidence>
<keyword evidence="1" id="KW-0472">Membrane</keyword>
<keyword evidence="1" id="KW-0812">Transmembrane</keyword>
<accession>A0AAX0B7S0</accession>
<feature type="transmembrane region" description="Helical" evidence="1">
    <location>
        <begin position="89"/>
        <end position="107"/>
    </location>
</feature>
<comment type="caution">
    <text evidence="2">The sequence shown here is derived from an EMBL/GenBank/DDBJ whole genome shotgun (WGS) entry which is preliminary data.</text>
</comment>